<evidence type="ECO:0000256" key="1">
    <source>
        <dbReference type="ARBA" id="ARBA00004651"/>
    </source>
</evidence>
<dbReference type="InterPro" id="IPR036259">
    <property type="entry name" value="MFS_trans_sf"/>
</dbReference>
<feature type="transmembrane region" description="Helical" evidence="6">
    <location>
        <begin position="324"/>
        <end position="345"/>
    </location>
</feature>
<keyword evidence="4 6" id="KW-0472">Membrane</keyword>
<feature type="transmembrane region" description="Helical" evidence="6">
    <location>
        <begin position="129"/>
        <end position="150"/>
    </location>
</feature>
<dbReference type="Gene3D" id="1.20.1720.10">
    <property type="entry name" value="Multidrug resistance protein D"/>
    <property type="match status" value="1"/>
</dbReference>
<dbReference type="InterPro" id="IPR011701">
    <property type="entry name" value="MFS"/>
</dbReference>
<dbReference type="EMBL" id="AP022613">
    <property type="protein sequence ID" value="BBZ42030.1"/>
    <property type="molecule type" value="Genomic_DNA"/>
</dbReference>
<feature type="transmembrane region" description="Helical" evidence="6">
    <location>
        <begin position="65"/>
        <end position="85"/>
    </location>
</feature>
<protein>
    <submittedName>
        <fullName evidence="8">MFS transporter</fullName>
    </submittedName>
</protein>
<keyword evidence="2 6" id="KW-0812">Transmembrane</keyword>
<feature type="transmembrane region" description="Helical" evidence="6">
    <location>
        <begin position="215"/>
        <end position="235"/>
    </location>
</feature>
<accession>A0A7I7YJL5</accession>
<feature type="transmembrane region" description="Helical" evidence="6">
    <location>
        <begin position="293"/>
        <end position="312"/>
    </location>
</feature>
<dbReference type="Proteomes" id="UP000467385">
    <property type="component" value="Chromosome"/>
</dbReference>
<dbReference type="GO" id="GO:0005886">
    <property type="term" value="C:plasma membrane"/>
    <property type="evidence" value="ECO:0007669"/>
    <property type="project" value="UniProtKB-SubCell"/>
</dbReference>
<dbReference type="Pfam" id="PF07690">
    <property type="entry name" value="MFS_1"/>
    <property type="match status" value="1"/>
</dbReference>
<sequence length="496" mass="50899">MAVLLAGAFMALLDSTIVNVAVPTIRTSIGASNATLSWIVSGYALAFGLALIPAGRIGDRIGHKWVFIGGLSLFTLASLACGLAQEDAQLVAARAVQGLAGGLFYTPINALIQLMFVDRQRGRAFSLRAATIGVSMACGPLAGGLIIQAFGPGVGWRLVFAINIPIGVLAVAAALRLLPGRADPRAFSADWPGLGLLSAGLVALLAALIEGQQLGWPVWTYLSLAAAVVTIVVFVRWQRRVENRGGTPVVPPRLFKHRSFAGGVLVGLVDFAAFMSIFFTIAMLWQAGLSHSALQSGLVVMPFAVGIVVGAARSAAFAARFGRGALVIALGLVAVGMSAAWLVLAVTPAACYSGWQLAVPLLVAGAGNGIFIAANLDFIVATVEPADAGAASGIICTTQRVGSSIGTAVASTVLFGTLHFDRVPNSVALAFAHSATAAMAVSASLSVVAFVLVFILPADESARSCIASAKGRVTGGRSHAETPARRAARSPEAVRR</sequence>
<feature type="transmembrane region" description="Helical" evidence="6">
    <location>
        <begin position="191"/>
        <end position="209"/>
    </location>
</feature>
<feature type="domain" description="Major facilitator superfamily (MFS) profile" evidence="7">
    <location>
        <begin position="1"/>
        <end position="461"/>
    </location>
</feature>
<feature type="transmembrane region" description="Helical" evidence="6">
    <location>
        <begin position="36"/>
        <end position="53"/>
    </location>
</feature>
<evidence type="ECO:0000256" key="4">
    <source>
        <dbReference type="ARBA" id="ARBA00023136"/>
    </source>
</evidence>
<dbReference type="CDD" id="cd17321">
    <property type="entry name" value="MFS_MMR_MDR_like"/>
    <property type="match status" value="1"/>
</dbReference>
<evidence type="ECO:0000256" key="2">
    <source>
        <dbReference type="ARBA" id="ARBA00022692"/>
    </source>
</evidence>
<evidence type="ECO:0000256" key="5">
    <source>
        <dbReference type="SAM" id="MobiDB-lite"/>
    </source>
</evidence>
<evidence type="ECO:0000259" key="7">
    <source>
        <dbReference type="PROSITE" id="PS50850"/>
    </source>
</evidence>
<feature type="transmembrane region" description="Helical" evidence="6">
    <location>
        <begin position="260"/>
        <end position="287"/>
    </location>
</feature>
<comment type="subcellular location">
    <subcellularLocation>
        <location evidence="1">Cell membrane</location>
        <topology evidence="1">Multi-pass membrane protein</topology>
    </subcellularLocation>
</comment>
<dbReference type="PANTHER" id="PTHR42718">
    <property type="entry name" value="MAJOR FACILITATOR SUPERFAMILY MULTIDRUG TRANSPORTER MFSC"/>
    <property type="match status" value="1"/>
</dbReference>
<keyword evidence="9" id="KW-1185">Reference proteome</keyword>
<reference evidence="8 9" key="1">
    <citation type="journal article" date="2019" name="Emerg. Microbes Infect.">
        <title>Comprehensive subspecies identification of 175 nontuberculous mycobacteria species based on 7547 genomic profiles.</title>
        <authorList>
            <person name="Matsumoto Y."/>
            <person name="Kinjo T."/>
            <person name="Motooka D."/>
            <person name="Nabeya D."/>
            <person name="Jung N."/>
            <person name="Uechi K."/>
            <person name="Horii T."/>
            <person name="Iida T."/>
            <person name="Fujita J."/>
            <person name="Nakamura S."/>
        </authorList>
    </citation>
    <scope>NUCLEOTIDE SEQUENCE [LARGE SCALE GENOMIC DNA]</scope>
    <source>
        <strain evidence="8 9">JCM 14738</strain>
    </source>
</reference>
<name>A0A7I7YJL5_9MYCO</name>
<dbReference type="GO" id="GO:0022857">
    <property type="term" value="F:transmembrane transporter activity"/>
    <property type="evidence" value="ECO:0007669"/>
    <property type="project" value="InterPro"/>
</dbReference>
<feature type="transmembrane region" description="Helical" evidence="6">
    <location>
        <begin position="97"/>
        <end position="117"/>
    </location>
</feature>
<feature type="transmembrane region" description="Helical" evidence="6">
    <location>
        <begin position="401"/>
        <end position="420"/>
    </location>
</feature>
<evidence type="ECO:0000313" key="8">
    <source>
        <dbReference type="EMBL" id="BBZ42030.1"/>
    </source>
</evidence>
<evidence type="ECO:0000256" key="3">
    <source>
        <dbReference type="ARBA" id="ARBA00022989"/>
    </source>
</evidence>
<dbReference type="PANTHER" id="PTHR42718:SF39">
    <property type="entry name" value="ACTINORHODIN TRANSPORTER-RELATED"/>
    <property type="match status" value="1"/>
</dbReference>
<organism evidence="8 9">
    <name type="scientific">Mycobacterium conspicuum</name>
    <dbReference type="NCBI Taxonomy" id="44010"/>
    <lineage>
        <taxon>Bacteria</taxon>
        <taxon>Bacillati</taxon>
        <taxon>Actinomycetota</taxon>
        <taxon>Actinomycetes</taxon>
        <taxon>Mycobacteriales</taxon>
        <taxon>Mycobacteriaceae</taxon>
        <taxon>Mycobacterium</taxon>
    </lineage>
</organism>
<proteinExistence type="predicted"/>
<dbReference type="AlphaFoldDB" id="A0A7I7YJL5"/>
<feature type="transmembrane region" description="Helical" evidence="6">
    <location>
        <begin position="432"/>
        <end position="456"/>
    </location>
</feature>
<feature type="transmembrane region" description="Helical" evidence="6">
    <location>
        <begin position="357"/>
        <end position="380"/>
    </location>
</feature>
<feature type="transmembrane region" description="Helical" evidence="6">
    <location>
        <begin position="156"/>
        <end position="179"/>
    </location>
</feature>
<dbReference type="InterPro" id="IPR020846">
    <property type="entry name" value="MFS_dom"/>
</dbReference>
<keyword evidence="3 6" id="KW-1133">Transmembrane helix</keyword>
<gene>
    <name evidence="8" type="ORF">MCNS_50930</name>
</gene>
<feature type="region of interest" description="Disordered" evidence="5">
    <location>
        <begin position="474"/>
        <end position="496"/>
    </location>
</feature>
<evidence type="ECO:0000313" key="9">
    <source>
        <dbReference type="Proteomes" id="UP000467385"/>
    </source>
</evidence>
<dbReference type="PROSITE" id="PS50850">
    <property type="entry name" value="MFS"/>
    <property type="match status" value="1"/>
</dbReference>
<dbReference type="Gene3D" id="1.20.1250.20">
    <property type="entry name" value="MFS general substrate transporter like domains"/>
    <property type="match status" value="1"/>
</dbReference>
<dbReference type="SUPFAM" id="SSF103473">
    <property type="entry name" value="MFS general substrate transporter"/>
    <property type="match status" value="1"/>
</dbReference>
<evidence type="ECO:0000256" key="6">
    <source>
        <dbReference type="SAM" id="Phobius"/>
    </source>
</evidence>